<sequence length="148" mass="17750">MKFSYSDHKTDAYQFIKRIASASKIGFHNIRLVYEEDEEWNEEIRVSHISWLDYYYLKQAFPNVSVEEMEWNEVINIQYEEYSPSDIKSFRLEMVEVAGEEISGTHSVNGNRYNSECDTYGPYYYSAYFLFQPEIQKYIVVEERNYAC</sequence>
<comment type="caution">
    <text evidence="1">The sequence shown here is derived from an EMBL/GenBank/DDBJ whole genome shotgun (WGS) entry which is preliminary data.</text>
</comment>
<evidence type="ECO:0000313" key="2">
    <source>
        <dbReference type="Proteomes" id="UP000053881"/>
    </source>
</evidence>
<dbReference type="AlphaFoldDB" id="A0A0Q9Y7P3"/>
<protein>
    <submittedName>
        <fullName evidence="1">Uncharacterized protein</fullName>
    </submittedName>
</protein>
<evidence type="ECO:0000313" key="1">
    <source>
        <dbReference type="EMBL" id="KRG16880.1"/>
    </source>
</evidence>
<accession>A0A0Q9Y7P3</accession>
<name>A0A0Q9Y7P3_9BACI</name>
<reference evidence="1 2" key="1">
    <citation type="submission" date="2015-06" db="EMBL/GenBank/DDBJ databases">
        <title>Genome sequencing project of Bacillus galactosidilyticus PL133.</title>
        <authorList>
            <person name="Gaiero J."/>
            <person name="Nicol R."/>
            <person name="Habash M."/>
        </authorList>
    </citation>
    <scope>NUCLEOTIDE SEQUENCE [LARGE SCALE GENOMIC DNA]</scope>
    <source>
        <strain evidence="1 2">PL133</strain>
    </source>
</reference>
<dbReference type="PATRIC" id="fig|217031.4.peg.1026"/>
<gene>
    <name evidence="1" type="ORF">ACA29_03130</name>
</gene>
<dbReference type="Proteomes" id="UP000053881">
    <property type="component" value="Unassembled WGS sequence"/>
</dbReference>
<organism evidence="1 2">
    <name type="scientific">Lederbergia galactosidilytica</name>
    <dbReference type="NCBI Taxonomy" id="217031"/>
    <lineage>
        <taxon>Bacteria</taxon>
        <taxon>Bacillati</taxon>
        <taxon>Bacillota</taxon>
        <taxon>Bacilli</taxon>
        <taxon>Bacillales</taxon>
        <taxon>Bacillaceae</taxon>
        <taxon>Lederbergia</taxon>
    </lineage>
</organism>
<dbReference type="EMBL" id="LGPB01000026">
    <property type="protein sequence ID" value="KRG16880.1"/>
    <property type="molecule type" value="Genomic_DNA"/>
</dbReference>
<proteinExistence type="predicted"/>